<gene>
    <name evidence="1" type="ORF">MLD38_008818</name>
</gene>
<keyword evidence="2" id="KW-1185">Reference proteome</keyword>
<dbReference type="Proteomes" id="UP001057402">
    <property type="component" value="Chromosome 3"/>
</dbReference>
<accession>A0ACB9RZA5</accession>
<dbReference type="EMBL" id="CM042882">
    <property type="protein sequence ID" value="KAI4382924.1"/>
    <property type="molecule type" value="Genomic_DNA"/>
</dbReference>
<evidence type="ECO:0000313" key="1">
    <source>
        <dbReference type="EMBL" id="KAI4382924.1"/>
    </source>
</evidence>
<protein>
    <submittedName>
        <fullName evidence="1">Uncharacterized protein</fullName>
    </submittedName>
</protein>
<comment type="caution">
    <text evidence="1">The sequence shown here is derived from an EMBL/GenBank/DDBJ whole genome shotgun (WGS) entry which is preliminary data.</text>
</comment>
<proteinExistence type="predicted"/>
<reference evidence="2" key="1">
    <citation type="journal article" date="2023" name="Front. Plant Sci.">
        <title>Chromosomal-level genome assembly of Melastoma candidum provides insights into trichome evolution.</title>
        <authorList>
            <person name="Zhong Y."/>
            <person name="Wu W."/>
            <person name="Sun C."/>
            <person name="Zou P."/>
            <person name="Liu Y."/>
            <person name="Dai S."/>
            <person name="Zhou R."/>
        </authorList>
    </citation>
    <scope>NUCLEOTIDE SEQUENCE [LARGE SCALE GENOMIC DNA]</scope>
</reference>
<evidence type="ECO:0000313" key="2">
    <source>
        <dbReference type="Proteomes" id="UP001057402"/>
    </source>
</evidence>
<name>A0ACB9RZA5_9MYRT</name>
<organism evidence="1 2">
    <name type="scientific">Melastoma candidum</name>
    <dbReference type="NCBI Taxonomy" id="119954"/>
    <lineage>
        <taxon>Eukaryota</taxon>
        <taxon>Viridiplantae</taxon>
        <taxon>Streptophyta</taxon>
        <taxon>Embryophyta</taxon>
        <taxon>Tracheophyta</taxon>
        <taxon>Spermatophyta</taxon>
        <taxon>Magnoliopsida</taxon>
        <taxon>eudicotyledons</taxon>
        <taxon>Gunneridae</taxon>
        <taxon>Pentapetalae</taxon>
        <taxon>rosids</taxon>
        <taxon>malvids</taxon>
        <taxon>Myrtales</taxon>
        <taxon>Melastomataceae</taxon>
        <taxon>Melastomatoideae</taxon>
        <taxon>Melastomateae</taxon>
        <taxon>Melastoma</taxon>
    </lineage>
</organism>
<sequence length="332" mass="36498">MGKIWVEVGLISARGLRRFSILKLQWFAVGWIDPRNKYCSRVDASGGTNPTWNTKFAALVDASDKDLQEMELHVEVYGREPVFLTERLQGRVTVVLKEFLDKHHLGSDESSRRGVAQTASYQLRKPSSNKPQGFVDISVRITEEGDDPRSYRPGNGEIELTDHDGDITLSTTHASPTQHLPIVRRRQREISADTTTAGSPRQHLPFAQEDGENHSQKPTQESQQNHPPPSSRAYYYPPAPAQETSHGEPRGPPPPPPPPPSNVGLVSTFLPIANAPSLHQTRGGRDSSPDFATGMGAGALAAGAVIFGDDFLSGFDVPRRLQDDSHRSTFVD</sequence>